<dbReference type="STRING" id="942150.IV64_GL001772"/>
<feature type="transmembrane region" description="Helical" evidence="6">
    <location>
        <begin position="118"/>
        <end position="137"/>
    </location>
</feature>
<dbReference type="EMBL" id="JQCL01000001">
    <property type="protein sequence ID" value="KRO14926.1"/>
    <property type="molecule type" value="Genomic_DNA"/>
</dbReference>
<keyword evidence="8" id="KW-1185">Reference proteome</keyword>
<reference evidence="7 8" key="1">
    <citation type="journal article" date="2015" name="Genome Announc.">
        <title>Expanding the biotechnology potential of lactobacilli through comparative genomics of 213 strains and associated genera.</title>
        <authorList>
            <person name="Sun Z."/>
            <person name="Harris H.M."/>
            <person name="McCann A."/>
            <person name="Guo C."/>
            <person name="Argimon S."/>
            <person name="Zhang W."/>
            <person name="Yang X."/>
            <person name="Jeffery I.B."/>
            <person name="Cooney J.C."/>
            <person name="Kagawa T.F."/>
            <person name="Liu W."/>
            <person name="Song Y."/>
            <person name="Salvetti E."/>
            <person name="Wrobel A."/>
            <person name="Rasinkangas P."/>
            <person name="Parkhill J."/>
            <person name="Rea M.C."/>
            <person name="O'Sullivan O."/>
            <person name="Ritari J."/>
            <person name="Douillard F.P."/>
            <person name="Paul Ross R."/>
            <person name="Yang R."/>
            <person name="Briner A.E."/>
            <person name="Felis G.E."/>
            <person name="de Vos W.M."/>
            <person name="Barrangou R."/>
            <person name="Klaenhammer T.R."/>
            <person name="Caufield P.W."/>
            <person name="Cui Y."/>
            <person name="Zhang H."/>
            <person name="O'Toole P.W."/>
        </authorList>
    </citation>
    <scope>NUCLEOTIDE SEQUENCE [LARGE SCALE GENOMIC DNA]</scope>
    <source>
        <strain evidence="7 8">LMG 26013</strain>
    </source>
</reference>
<dbReference type="PANTHER" id="PTHR42770:SF18">
    <property type="entry name" value="ARGININE_AGMATINE ANTIPORTER"/>
    <property type="match status" value="1"/>
</dbReference>
<sequence length="432" mass="46004">MKAKFGMLSVILLGINSIIGSGIFLLPGQAEGLIGPASILVFIFDMLLIISIALCYAEDATYFKANGGPYLYAKSAFGDFVGYEVGFSVWAISIIAWATMSTAFATALGAIFPVIQQPVWKAVTIFVLLGTLTLINISGVSLTKLVNNVVTIAKLVPLVLFVIVGLFFVNGAHFTPFVVTTTNFNSAFGSAAILIFYAFTGFEAIAIAAQEFHNPQRTIPLAIVVVLSVVALLYILIQVVSIGVLGSHLAGNPAPIQAGLEKMIGPVGKTIVAVGTLVSILGIATAQSFYLPRIGSSMADNGVMPKVVGYRNRRGVPAVAMLVSFVIAVPLAISGTFQTLAAISVVSRFAQYIPTILAVLVFRRRKMTPGGSRFRVPFGPVLPIVAVVVSLWLLSKASAFQLIMGLGCLVIAVPFYFLNRHFNHSKRVDQQD</sequence>
<feature type="transmembrane region" description="Helical" evidence="6">
    <location>
        <begin position="374"/>
        <end position="393"/>
    </location>
</feature>
<evidence type="ECO:0000256" key="2">
    <source>
        <dbReference type="ARBA" id="ARBA00022475"/>
    </source>
</evidence>
<protein>
    <recommendedName>
        <fullName evidence="9">Amino acid permease</fullName>
    </recommendedName>
</protein>
<dbReference type="PATRIC" id="fig|942150.3.peg.1843"/>
<evidence type="ECO:0000313" key="8">
    <source>
        <dbReference type="Proteomes" id="UP000051783"/>
    </source>
</evidence>
<evidence type="ECO:0008006" key="9">
    <source>
        <dbReference type="Google" id="ProtNLM"/>
    </source>
</evidence>
<accession>A0A0R2MMH7</accession>
<feature type="transmembrane region" description="Helical" evidence="6">
    <location>
        <begin position="149"/>
        <end position="168"/>
    </location>
</feature>
<name>A0A0R2MMH7_9LACO</name>
<organism evidence="7 8">
    <name type="scientific">Lactiplantibacillus xiangfangensis</name>
    <dbReference type="NCBI Taxonomy" id="942150"/>
    <lineage>
        <taxon>Bacteria</taxon>
        <taxon>Bacillati</taxon>
        <taxon>Bacillota</taxon>
        <taxon>Bacilli</taxon>
        <taxon>Lactobacillales</taxon>
        <taxon>Lactobacillaceae</taxon>
        <taxon>Lactiplantibacillus</taxon>
    </lineage>
</organism>
<evidence type="ECO:0000313" key="7">
    <source>
        <dbReference type="EMBL" id="KRO14926.1"/>
    </source>
</evidence>
<feature type="transmembrane region" description="Helical" evidence="6">
    <location>
        <begin position="399"/>
        <end position="418"/>
    </location>
</feature>
<feature type="transmembrane region" description="Helical" evidence="6">
    <location>
        <begin position="270"/>
        <end position="294"/>
    </location>
</feature>
<feature type="transmembrane region" description="Helical" evidence="6">
    <location>
        <begin position="221"/>
        <end position="250"/>
    </location>
</feature>
<feature type="transmembrane region" description="Helical" evidence="6">
    <location>
        <begin position="188"/>
        <end position="209"/>
    </location>
</feature>
<dbReference type="Gene3D" id="1.20.1740.10">
    <property type="entry name" value="Amino acid/polyamine transporter I"/>
    <property type="match status" value="1"/>
</dbReference>
<dbReference type="Pfam" id="PF13520">
    <property type="entry name" value="AA_permease_2"/>
    <property type="match status" value="1"/>
</dbReference>
<dbReference type="PIRSF" id="PIRSF006060">
    <property type="entry name" value="AA_transporter"/>
    <property type="match status" value="1"/>
</dbReference>
<feature type="transmembrane region" description="Helical" evidence="6">
    <location>
        <begin position="315"/>
        <end position="333"/>
    </location>
</feature>
<dbReference type="PANTHER" id="PTHR42770">
    <property type="entry name" value="AMINO ACID TRANSPORTER-RELATED"/>
    <property type="match status" value="1"/>
</dbReference>
<dbReference type="Proteomes" id="UP000051783">
    <property type="component" value="Unassembled WGS sequence"/>
</dbReference>
<dbReference type="GO" id="GO:0005886">
    <property type="term" value="C:plasma membrane"/>
    <property type="evidence" value="ECO:0007669"/>
    <property type="project" value="UniProtKB-SubCell"/>
</dbReference>
<evidence type="ECO:0000256" key="4">
    <source>
        <dbReference type="ARBA" id="ARBA00022989"/>
    </source>
</evidence>
<dbReference type="InterPro" id="IPR002293">
    <property type="entry name" value="AA/rel_permease1"/>
</dbReference>
<comment type="caution">
    <text evidence="7">The sequence shown here is derived from an EMBL/GenBank/DDBJ whole genome shotgun (WGS) entry which is preliminary data.</text>
</comment>
<keyword evidence="2" id="KW-1003">Cell membrane</keyword>
<feature type="transmembrane region" description="Helical" evidence="6">
    <location>
        <begin position="7"/>
        <end position="27"/>
    </location>
</feature>
<dbReference type="GO" id="GO:0022857">
    <property type="term" value="F:transmembrane transporter activity"/>
    <property type="evidence" value="ECO:0007669"/>
    <property type="project" value="InterPro"/>
</dbReference>
<dbReference type="InterPro" id="IPR050367">
    <property type="entry name" value="APC_superfamily"/>
</dbReference>
<gene>
    <name evidence="7" type="ORF">IV64_GL001772</name>
</gene>
<comment type="subcellular location">
    <subcellularLocation>
        <location evidence="1">Cell membrane</location>
        <topology evidence="1">Multi-pass membrane protein</topology>
    </subcellularLocation>
</comment>
<evidence type="ECO:0000256" key="3">
    <source>
        <dbReference type="ARBA" id="ARBA00022692"/>
    </source>
</evidence>
<keyword evidence="3 6" id="KW-0812">Transmembrane</keyword>
<proteinExistence type="predicted"/>
<evidence type="ECO:0000256" key="5">
    <source>
        <dbReference type="ARBA" id="ARBA00023136"/>
    </source>
</evidence>
<feature type="transmembrane region" description="Helical" evidence="6">
    <location>
        <begin position="33"/>
        <end position="57"/>
    </location>
</feature>
<feature type="transmembrane region" description="Helical" evidence="6">
    <location>
        <begin position="89"/>
        <end position="112"/>
    </location>
</feature>
<dbReference type="AlphaFoldDB" id="A0A0R2MMH7"/>
<evidence type="ECO:0000256" key="6">
    <source>
        <dbReference type="SAM" id="Phobius"/>
    </source>
</evidence>
<feature type="transmembrane region" description="Helical" evidence="6">
    <location>
        <begin position="339"/>
        <end position="362"/>
    </location>
</feature>
<keyword evidence="4 6" id="KW-1133">Transmembrane helix</keyword>
<keyword evidence="5 6" id="KW-0472">Membrane</keyword>
<evidence type="ECO:0000256" key="1">
    <source>
        <dbReference type="ARBA" id="ARBA00004651"/>
    </source>
</evidence>